<dbReference type="Gene3D" id="3.30.160.160">
    <property type="entry name" value="YegP-like"/>
    <property type="match status" value="1"/>
</dbReference>
<organism evidence="2 3">
    <name type="scientific">Stenotrophomonas maltophilia</name>
    <name type="common">Pseudomonas maltophilia</name>
    <name type="synonym">Xanthomonas maltophilia</name>
    <dbReference type="NCBI Taxonomy" id="40324"/>
    <lineage>
        <taxon>Bacteria</taxon>
        <taxon>Pseudomonadati</taxon>
        <taxon>Pseudomonadota</taxon>
        <taxon>Gammaproteobacteria</taxon>
        <taxon>Lysobacterales</taxon>
        <taxon>Lysobacteraceae</taxon>
        <taxon>Stenotrophomonas</taxon>
        <taxon>Stenotrophomonas maltophilia group</taxon>
    </lineage>
</organism>
<evidence type="ECO:0000313" key="3">
    <source>
        <dbReference type="Proteomes" id="UP000625930"/>
    </source>
</evidence>
<dbReference type="RefSeq" id="WP_154262490.1">
    <property type="nucleotide sequence ID" value="NZ_CP040438.1"/>
</dbReference>
<dbReference type="AlphaFoldDB" id="A0A6B8J1L5"/>
<dbReference type="InterPro" id="IPR036913">
    <property type="entry name" value="YegP-like_sf"/>
</dbReference>
<dbReference type="EMBL" id="JADUNP010000002">
    <property type="protein sequence ID" value="MBH1650835.1"/>
    <property type="molecule type" value="Genomic_DNA"/>
</dbReference>
<protein>
    <submittedName>
        <fullName evidence="2">DUF1508 domain-containing protein</fullName>
    </submittedName>
</protein>
<evidence type="ECO:0000256" key="1">
    <source>
        <dbReference type="ARBA" id="ARBA00007576"/>
    </source>
</evidence>
<gene>
    <name evidence="2" type="ORF">I5U67_01390</name>
</gene>
<dbReference type="SUPFAM" id="SSF160113">
    <property type="entry name" value="YegP-like"/>
    <property type="match status" value="1"/>
</dbReference>
<dbReference type="InterPro" id="IPR010879">
    <property type="entry name" value="DUF1508"/>
</dbReference>
<name>A0A6B8J1L5_STEMA</name>
<proteinExistence type="inferred from homology"/>
<evidence type="ECO:0000313" key="2">
    <source>
        <dbReference type="EMBL" id="MBH1650835.1"/>
    </source>
</evidence>
<comment type="similarity">
    <text evidence="1">Belongs to the UPF0339 family. Duplicated subfamily.</text>
</comment>
<dbReference type="Proteomes" id="UP000625930">
    <property type="component" value="Unassembled WGS sequence"/>
</dbReference>
<reference evidence="2" key="1">
    <citation type="submission" date="2020-11" db="EMBL/GenBank/DDBJ databases">
        <title>Enhanced detection system for hospital associated transmission using whole genome sequencing surveillance.</title>
        <authorList>
            <person name="Harrison L.H."/>
            <person name="Van Tyne D."/>
            <person name="Marsh J.W."/>
            <person name="Griffith M.P."/>
            <person name="Snyder D.J."/>
            <person name="Cooper V.S."/>
            <person name="Mustapha M."/>
        </authorList>
    </citation>
    <scope>NUCLEOTIDE SEQUENCE</scope>
    <source>
        <strain evidence="2">STEN00091</strain>
    </source>
</reference>
<sequence>MKFEIYREGGRSLLAQAVGDWRWRLRADNGRIIATSGEGYQNKADCLHGIELVTSASVATTVYDETQSRNLTRSVLGTWT</sequence>
<dbReference type="Pfam" id="PF07411">
    <property type="entry name" value="DUF1508"/>
    <property type="match status" value="1"/>
</dbReference>
<comment type="caution">
    <text evidence="2">The sequence shown here is derived from an EMBL/GenBank/DDBJ whole genome shotgun (WGS) entry which is preliminary data.</text>
</comment>
<accession>A0A6B8J1L5</accession>